<comment type="caution">
    <text evidence="2">The sequence shown here is derived from an EMBL/GenBank/DDBJ whole genome shotgun (WGS) entry which is preliminary data.</text>
</comment>
<feature type="region of interest" description="Disordered" evidence="1">
    <location>
        <begin position="1"/>
        <end position="23"/>
    </location>
</feature>
<dbReference type="Proteomes" id="UP000278673">
    <property type="component" value="Unassembled WGS sequence"/>
</dbReference>
<dbReference type="RefSeq" id="WP_122184397.1">
    <property type="nucleotide sequence ID" value="NZ_RFFJ01000075.1"/>
</dbReference>
<gene>
    <name evidence="2" type="ORF">EBN88_15090</name>
</gene>
<evidence type="ECO:0000256" key="1">
    <source>
        <dbReference type="SAM" id="MobiDB-lite"/>
    </source>
</evidence>
<evidence type="ECO:0000313" key="3">
    <source>
        <dbReference type="Proteomes" id="UP000278673"/>
    </source>
</evidence>
<proteinExistence type="predicted"/>
<reference evidence="2 3" key="1">
    <citation type="submission" date="2018-10" db="EMBL/GenBank/DDBJ databases">
        <title>Isolation, diversity and antifungal activity of actinobacteria from wheat.</title>
        <authorList>
            <person name="Han C."/>
        </authorList>
    </citation>
    <scope>NUCLEOTIDE SEQUENCE [LARGE SCALE GENOMIC DNA]</scope>
    <source>
        <strain evidence="2 3">NEAU-YY642</strain>
    </source>
</reference>
<protein>
    <submittedName>
        <fullName evidence="2">Uncharacterized protein</fullName>
    </submittedName>
</protein>
<keyword evidence="3" id="KW-1185">Reference proteome</keyword>
<accession>A0A3M2LWJ9</accession>
<evidence type="ECO:0000313" key="2">
    <source>
        <dbReference type="EMBL" id="RMI39328.1"/>
    </source>
</evidence>
<sequence length="134" mass="14218">MSGDTRSSNGQPAPASDERQLPAHLVERVRQAVRLVGLPLAAENGGVGVCLEREGPGEGPVDHVVIRWRTSAELWATAEDERPDGPAEKLRNTTLTAMEDALSELLAAGGLVVAKHPFTRSLAVWGIEGPPPVE</sequence>
<dbReference type="EMBL" id="RFFJ01000075">
    <property type="protein sequence ID" value="RMI39328.1"/>
    <property type="molecule type" value="Genomic_DNA"/>
</dbReference>
<feature type="compositionally biased region" description="Polar residues" evidence="1">
    <location>
        <begin position="1"/>
        <end position="11"/>
    </location>
</feature>
<name>A0A3M2LWJ9_9ACTN</name>
<organism evidence="2 3">
    <name type="scientific">Streptomyces triticirhizae</name>
    <dbReference type="NCBI Taxonomy" id="2483353"/>
    <lineage>
        <taxon>Bacteria</taxon>
        <taxon>Bacillati</taxon>
        <taxon>Actinomycetota</taxon>
        <taxon>Actinomycetes</taxon>
        <taxon>Kitasatosporales</taxon>
        <taxon>Streptomycetaceae</taxon>
        <taxon>Streptomyces</taxon>
    </lineage>
</organism>
<dbReference type="AlphaFoldDB" id="A0A3M2LWJ9"/>